<proteinExistence type="predicted"/>
<name>A0A6I4IDA3_9FLAO</name>
<dbReference type="AlphaFoldDB" id="A0A6I4IDA3"/>
<keyword evidence="2" id="KW-1185">Reference proteome</keyword>
<dbReference type="OrthoDB" id="1364765at2"/>
<evidence type="ECO:0000313" key="1">
    <source>
        <dbReference type="EMBL" id="MVO07554.1"/>
    </source>
</evidence>
<dbReference type="EMBL" id="WQLW01000001">
    <property type="protein sequence ID" value="MVO07554.1"/>
    <property type="molecule type" value="Genomic_DNA"/>
</dbReference>
<reference evidence="2" key="1">
    <citation type="submission" date="2019-05" db="EMBL/GenBank/DDBJ databases">
        <title>Flavobacterium profundi sp. nov., isolated from a deep-sea seamount.</title>
        <authorList>
            <person name="Zhang D.-C."/>
        </authorList>
    </citation>
    <scope>NUCLEOTIDE SEQUENCE [LARGE SCALE GENOMIC DNA]</scope>
    <source>
        <strain evidence="2">TP390</strain>
    </source>
</reference>
<sequence length="232" mass="27360">MKHSVFIAFSFFVSSCVTKENDLELIILNEEIISCNYNEKYNEDMNASNSINIIKYKLINHSDNTYYFNKNYHEIYKKDSYLVGLLANQNTVFIDENNNIAQPYFSSIYSTDSMGTYIRFRDKLQKQEAKNLGYKSGILPLQNNFAIHPGETLYFEYFVNLSNDKFGRNESRITFDKEKKYKMKIQIYSDSKNYDQTISHSDLKTIEMNNYKIFNGFINSKNEVPLKFIKCN</sequence>
<evidence type="ECO:0008006" key="3">
    <source>
        <dbReference type="Google" id="ProtNLM"/>
    </source>
</evidence>
<comment type="caution">
    <text evidence="1">The sequence shown here is derived from an EMBL/GenBank/DDBJ whole genome shotgun (WGS) entry which is preliminary data.</text>
</comment>
<evidence type="ECO:0000313" key="2">
    <source>
        <dbReference type="Proteomes" id="UP000431264"/>
    </source>
</evidence>
<dbReference type="Proteomes" id="UP000431264">
    <property type="component" value="Unassembled WGS sequence"/>
</dbReference>
<organism evidence="1 2">
    <name type="scientific">Flavobacterium profundi</name>
    <dbReference type="NCBI Taxonomy" id="1774945"/>
    <lineage>
        <taxon>Bacteria</taxon>
        <taxon>Pseudomonadati</taxon>
        <taxon>Bacteroidota</taxon>
        <taxon>Flavobacteriia</taxon>
        <taxon>Flavobacteriales</taxon>
        <taxon>Flavobacteriaceae</taxon>
        <taxon>Flavobacterium</taxon>
    </lineage>
</organism>
<dbReference type="PROSITE" id="PS51257">
    <property type="entry name" value="PROKAR_LIPOPROTEIN"/>
    <property type="match status" value="1"/>
</dbReference>
<protein>
    <recommendedName>
        <fullName evidence="3">Lipoprotein</fullName>
    </recommendedName>
</protein>
<dbReference type="RefSeq" id="WP_140995979.1">
    <property type="nucleotide sequence ID" value="NZ_VDCZ01000001.1"/>
</dbReference>
<gene>
    <name evidence="1" type="ORF">GOQ30_00080</name>
</gene>
<accession>A0A6I4IDA3</accession>